<protein>
    <submittedName>
        <fullName evidence="2">Uncharacterized protein</fullName>
    </submittedName>
</protein>
<feature type="compositionally biased region" description="Basic and acidic residues" evidence="1">
    <location>
        <begin position="16"/>
        <end position="26"/>
    </location>
</feature>
<dbReference type="EMBL" id="UINC01001183">
    <property type="protein sequence ID" value="SUZ73558.1"/>
    <property type="molecule type" value="Genomic_DNA"/>
</dbReference>
<name>A0A381Q3T4_9ZZZZ</name>
<feature type="region of interest" description="Disordered" evidence="1">
    <location>
        <begin position="1"/>
        <end position="26"/>
    </location>
</feature>
<gene>
    <name evidence="2" type="ORF">METZ01_LOCUS26412</name>
</gene>
<evidence type="ECO:0000313" key="2">
    <source>
        <dbReference type="EMBL" id="SUZ73558.1"/>
    </source>
</evidence>
<sequence>MAAMSSGSAGLGLSAARREQRQQRNR</sequence>
<reference evidence="2" key="1">
    <citation type="submission" date="2018-05" db="EMBL/GenBank/DDBJ databases">
        <authorList>
            <person name="Lanie J.A."/>
            <person name="Ng W.-L."/>
            <person name="Kazmierczak K.M."/>
            <person name="Andrzejewski T.M."/>
            <person name="Davidsen T.M."/>
            <person name="Wayne K.J."/>
            <person name="Tettelin H."/>
            <person name="Glass J.I."/>
            <person name="Rusch D."/>
            <person name="Podicherti R."/>
            <person name="Tsui H.-C.T."/>
            <person name="Winkler M.E."/>
        </authorList>
    </citation>
    <scope>NUCLEOTIDE SEQUENCE</scope>
</reference>
<dbReference type="AlphaFoldDB" id="A0A381Q3T4"/>
<accession>A0A381Q3T4</accession>
<proteinExistence type="predicted"/>
<evidence type="ECO:0000256" key="1">
    <source>
        <dbReference type="SAM" id="MobiDB-lite"/>
    </source>
</evidence>
<organism evidence="2">
    <name type="scientific">marine metagenome</name>
    <dbReference type="NCBI Taxonomy" id="408172"/>
    <lineage>
        <taxon>unclassified sequences</taxon>
        <taxon>metagenomes</taxon>
        <taxon>ecological metagenomes</taxon>
    </lineage>
</organism>
<feature type="compositionally biased region" description="Low complexity" evidence="1">
    <location>
        <begin position="1"/>
        <end position="15"/>
    </location>
</feature>